<comment type="caution">
    <text evidence="1">The sequence shown here is derived from an EMBL/GenBank/DDBJ whole genome shotgun (WGS) entry which is preliminary data.</text>
</comment>
<dbReference type="RefSeq" id="WP_116023094.1">
    <property type="nucleotide sequence ID" value="NZ_QTTT01000001.1"/>
</dbReference>
<evidence type="ECO:0000313" key="1">
    <source>
        <dbReference type="EMBL" id="REE97624.1"/>
    </source>
</evidence>
<proteinExistence type="predicted"/>
<dbReference type="EMBL" id="QTTT01000001">
    <property type="protein sequence ID" value="REE97624.1"/>
    <property type="molecule type" value="Genomic_DNA"/>
</dbReference>
<dbReference type="AlphaFoldDB" id="A0A3D9SYI2"/>
<dbReference type="OrthoDB" id="3478996at2"/>
<evidence type="ECO:0000313" key="2">
    <source>
        <dbReference type="Proteomes" id="UP000256661"/>
    </source>
</evidence>
<reference evidence="1 2" key="1">
    <citation type="submission" date="2018-08" db="EMBL/GenBank/DDBJ databases">
        <title>Sequencing the genomes of 1000 actinobacteria strains.</title>
        <authorList>
            <person name="Klenk H.-P."/>
        </authorList>
    </citation>
    <scope>NUCLEOTIDE SEQUENCE [LARGE SCALE GENOMIC DNA]</scope>
    <source>
        <strain evidence="1 2">DSM 43927</strain>
    </source>
</reference>
<sequence length="248" mass="26566">MTTVVLILLCLAIAGRELYLSFDRKRPTVGADPVAAAGLAELGGRLAEQREVTDRLAADVARLRRHLHRSLEDAAAASLGGDRVDVVHGLLGGDAPADLREPLTAAYEGCAAAYGLLVELAEPGDARPWHTRYYLSGTSPRELERDFLRLVGLLRGGDDAWPEAVRPLLEGLYGSERGVAQLGPLSVVRSEGSLLCGVRPLAELLRSEPPAVVAADPEVMAGRLRALPETRVCDLSSWRPEFPAPQPS</sequence>
<accession>A0A3D9SYI2</accession>
<organism evidence="1 2">
    <name type="scientific">Thermomonospora umbrina</name>
    <dbReference type="NCBI Taxonomy" id="111806"/>
    <lineage>
        <taxon>Bacteria</taxon>
        <taxon>Bacillati</taxon>
        <taxon>Actinomycetota</taxon>
        <taxon>Actinomycetes</taxon>
        <taxon>Streptosporangiales</taxon>
        <taxon>Thermomonosporaceae</taxon>
        <taxon>Thermomonospora</taxon>
    </lineage>
</organism>
<keyword evidence="2" id="KW-1185">Reference proteome</keyword>
<name>A0A3D9SYI2_9ACTN</name>
<protein>
    <submittedName>
        <fullName evidence="1">Uncharacterized protein</fullName>
    </submittedName>
</protein>
<gene>
    <name evidence="1" type="ORF">DFJ69_3097</name>
</gene>
<dbReference type="Proteomes" id="UP000256661">
    <property type="component" value="Unassembled WGS sequence"/>
</dbReference>